<feature type="domain" description="YlxR" evidence="2">
    <location>
        <begin position="39"/>
        <end position="108"/>
    </location>
</feature>
<dbReference type="eggNOG" id="COG2740">
    <property type="taxonomic scope" value="Bacteria"/>
</dbReference>
<dbReference type="InterPro" id="IPR007393">
    <property type="entry name" value="YlxR_dom"/>
</dbReference>
<dbReference type="AlphaFoldDB" id="D1BJ67"/>
<dbReference type="EMBL" id="CP001819">
    <property type="protein sequence ID" value="ACZ22261.1"/>
    <property type="molecule type" value="Genomic_DNA"/>
</dbReference>
<protein>
    <submittedName>
        <fullName evidence="3">Predicted nucleic-acid-binding protein implicated in transcription termination</fullName>
    </submittedName>
</protein>
<dbReference type="Gene3D" id="3.30.1230.10">
    <property type="entry name" value="YlxR-like"/>
    <property type="match status" value="1"/>
</dbReference>
<dbReference type="Pfam" id="PF04296">
    <property type="entry name" value="YlxR"/>
    <property type="match status" value="1"/>
</dbReference>
<dbReference type="PANTHER" id="PTHR34215">
    <property type="entry name" value="BLL0784 PROTEIN"/>
    <property type="match status" value="1"/>
</dbReference>
<name>D1BJ67_SANKS</name>
<dbReference type="KEGG" id="ske:Sked_23460"/>
<gene>
    <name evidence="3" type="ordered locus">Sked_23460</name>
</gene>
<evidence type="ECO:0000256" key="1">
    <source>
        <dbReference type="SAM" id="MobiDB-lite"/>
    </source>
</evidence>
<keyword evidence="4" id="KW-1185">Reference proteome</keyword>
<evidence type="ECO:0000313" key="3">
    <source>
        <dbReference type="EMBL" id="ACZ22261.1"/>
    </source>
</evidence>
<dbReference type="HOGENOM" id="CLU_1884319_0_0_11"/>
<evidence type="ECO:0000313" key="4">
    <source>
        <dbReference type="Proteomes" id="UP000000322"/>
    </source>
</evidence>
<accession>D1BJ67</accession>
<sequence>MGRHARLDRSGSPRPASSRVPVRSAEPQNPGSEPVGPVRTCVGCRQRDAQSQMIRFVMSRGDEDGASPGVVADPRRVRSGRGAWLHDDAGCAERAIARKAFQRALRVPHDIAINGLTIPVDPCPPGARHVDKEAG</sequence>
<dbReference type="InterPro" id="IPR037465">
    <property type="entry name" value="YlxR"/>
</dbReference>
<feature type="compositionally biased region" description="Basic and acidic residues" evidence="1">
    <location>
        <begin position="1"/>
        <end position="11"/>
    </location>
</feature>
<dbReference type="RefSeq" id="WP_012867330.1">
    <property type="nucleotide sequence ID" value="NC_013521.1"/>
</dbReference>
<organism evidence="3 4">
    <name type="scientific">Sanguibacter keddieii (strain ATCC 51767 / DSM 10542 / NCFB 3025 / ST-74)</name>
    <dbReference type="NCBI Taxonomy" id="446469"/>
    <lineage>
        <taxon>Bacteria</taxon>
        <taxon>Bacillati</taxon>
        <taxon>Actinomycetota</taxon>
        <taxon>Actinomycetes</taxon>
        <taxon>Micrococcales</taxon>
        <taxon>Sanguibacteraceae</taxon>
        <taxon>Sanguibacter</taxon>
    </lineage>
</organism>
<proteinExistence type="predicted"/>
<dbReference type="InterPro" id="IPR035931">
    <property type="entry name" value="YlxR-like_sf"/>
</dbReference>
<dbReference type="PANTHER" id="PTHR34215:SF1">
    <property type="entry name" value="YLXR DOMAIN-CONTAINING PROTEIN"/>
    <property type="match status" value="1"/>
</dbReference>
<dbReference type="Proteomes" id="UP000000322">
    <property type="component" value="Chromosome"/>
</dbReference>
<reference evidence="3 4" key="1">
    <citation type="journal article" date="2009" name="Stand. Genomic Sci.">
        <title>Complete genome sequence of Sanguibacter keddieii type strain (ST-74).</title>
        <authorList>
            <person name="Ivanova N."/>
            <person name="Sikorski J."/>
            <person name="Sims D."/>
            <person name="Brettin T."/>
            <person name="Detter J.C."/>
            <person name="Han C."/>
            <person name="Lapidus A."/>
            <person name="Copeland A."/>
            <person name="Glavina Del Rio T."/>
            <person name="Nolan M."/>
            <person name="Chen F."/>
            <person name="Lucas S."/>
            <person name="Tice H."/>
            <person name="Cheng J.F."/>
            <person name="Bruce D."/>
            <person name="Goodwin L."/>
            <person name="Pitluck S."/>
            <person name="Pati A."/>
            <person name="Mavromatis K."/>
            <person name="Chen A."/>
            <person name="Palaniappan K."/>
            <person name="D'haeseleer P."/>
            <person name="Chain P."/>
            <person name="Bristow J."/>
            <person name="Eisen J.A."/>
            <person name="Markowitz V."/>
            <person name="Hugenholtz P."/>
            <person name="Goker M."/>
            <person name="Pukall R."/>
            <person name="Klenk H.P."/>
            <person name="Kyrpides N.C."/>
        </authorList>
    </citation>
    <scope>NUCLEOTIDE SEQUENCE [LARGE SCALE GENOMIC DNA]</scope>
    <source>
        <strain evidence="4">ATCC 51767 / DSM 10542 / NCFB 3025 / ST-74</strain>
    </source>
</reference>
<dbReference type="SUPFAM" id="SSF64376">
    <property type="entry name" value="YlxR-like"/>
    <property type="match status" value="1"/>
</dbReference>
<dbReference type="STRING" id="446469.Sked_23460"/>
<feature type="region of interest" description="Disordered" evidence="1">
    <location>
        <begin position="1"/>
        <end position="40"/>
    </location>
</feature>
<evidence type="ECO:0000259" key="2">
    <source>
        <dbReference type="Pfam" id="PF04296"/>
    </source>
</evidence>